<dbReference type="InterPro" id="IPR004547">
    <property type="entry name" value="Glucosamine6P_isomerase"/>
</dbReference>
<dbReference type="Proteomes" id="UP000184206">
    <property type="component" value="Unassembled WGS sequence"/>
</dbReference>
<dbReference type="OrthoDB" id="9791139at2"/>
<dbReference type="InterPro" id="IPR006148">
    <property type="entry name" value="Glc/Gal-6P_isomerase"/>
</dbReference>
<dbReference type="PANTHER" id="PTHR11280:SF5">
    <property type="entry name" value="GLUCOSAMINE-6-PHOSPHATE ISOMERASE"/>
    <property type="match status" value="1"/>
</dbReference>
<feature type="active site" description="For ring-opening step" evidence="4">
    <location>
        <position position="143"/>
    </location>
</feature>
<comment type="function">
    <text evidence="4">Catalyzes the reversible isomerization-deamination of glucosamine 6-phosphate (GlcN6P) to form fructose 6-phosphate (Fru6P) and ammonium ion.</text>
</comment>
<keyword evidence="7" id="KW-1185">Reference proteome</keyword>
<dbReference type="STRING" id="1123231.SAMN02745189_02223"/>
<dbReference type="UniPathway" id="UPA00629">
    <property type="reaction ID" value="UER00684"/>
</dbReference>
<feature type="active site" description="For ring-opening step" evidence="4">
    <location>
        <position position="136"/>
    </location>
</feature>
<feature type="active site" description="Proton acceptor; for enolization step" evidence="4">
    <location>
        <position position="67"/>
    </location>
</feature>
<dbReference type="RefSeq" id="WP_072710644.1">
    <property type="nucleotide sequence ID" value="NZ_FRCF01000012.1"/>
</dbReference>
<dbReference type="GO" id="GO:0006043">
    <property type="term" value="P:glucosamine catabolic process"/>
    <property type="evidence" value="ECO:0007669"/>
    <property type="project" value="TreeGrafter"/>
</dbReference>
<evidence type="ECO:0000256" key="3">
    <source>
        <dbReference type="ARBA" id="ARBA00023277"/>
    </source>
</evidence>
<evidence type="ECO:0000256" key="2">
    <source>
        <dbReference type="ARBA" id="ARBA00022801"/>
    </source>
</evidence>
<dbReference type="GO" id="GO:0019262">
    <property type="term" value="P:N-acetylneuraminate catabolic process"/>
    <property type="evidence" value="ECO:0007669"/>
    <property type="project" value="UniProtKB-UniRule"/>
</dbReference>
<dbReference type="PROSITE" id="PS01161">
    <property type="entry name" value="GLC_GALNAC_ISOMERASE"/>
    <property type="match status" value="1"/>
</dbReference>
<dbReference type="GO" id="GO:0005737">
    <property type="term" value="C:cytoplasm"/>
    <property type="evidence" value="ECO:0007669"/>
    <property type="project" value="TreeGrafter"/>
</dbReference>
<dbReference type="AlphaFoldDB" id="A0A1M7J5H6"/>
<dbReference type="FunFam" id="3.40.50.1360:FF:000003">
    <property type="entry name" value="Glucosamine-6-phosphate deaminase"/>
    <property type="match status" value="1"/>
</dbReference>
<proteinExistence type="inferred from homology"/>
<keyword evidence="3 4" id="KW-0119">Carbohydrate metabolism</keyword>
<dbReference type="HAMAP" id="MF_01241">
    <property type="entry name" value="GlcN6P_deamin"/>
    <property type="match status" value="1"/>
</dbReference>
<dbReference type="EMBL" id="FRCF01000012">
    <property type="protein sequence ID" value="SHM48161.1"/>
    <property type="molecule type" value="Genomic_DNA"/>
</dbReference>
<dbReference type="SUPFAM" id="SSF100950">
    <property type="entry name" value="NagB/RpiA/CoA transferase-like"/>
    <property type="match status" value="1"/>
</dbReference>
<feature type="active site" description="Proton acceptor; for ring-opening step" evidence="4">
    <location>
        <position position="138"/>
    </location>
</feature>
<evidence type="ECO:0000256" key="4">
    <source>
        <dbReference type="HAMAP-Rule" id="MF_01241"/>
    </source>
</evidence>
<keyword evidence="2 4" id="KW-0378">Hydrolase</keyword>
<gene>
    <name evidence="4" type="primary">nagB</name>
    <name evidence="6" type="ORF">SAMN02745189_02223</name>
</gene>
<comment type="catalytic activity">
    <reaction evidence="1 4">
        <text>alpha-D-glucosamine 6-phosphate + H2O = beta-D-fructose 6-phosphate + NH4(+)</text>
        <dbReference type="Rhea" id="RHEA:12172"/>
        <dbReference type="ChEBI" id="CHEBI:15377"/>
        <dbReference type="ChEBI" id="CHEBI:28938"/>
        <dbReference type="ChEBI" id="CHEBI:57634"/>
        <dbReference type="ChEBI" id="CHEBI:75989"/>
        <dbReference type="EC" id="3.5.99.6"/>
    </reaction>
</comment>
<evidence type="ECO:0000313" key="6">
    <source>
        <dbReference type="EMBL" id="SHM48161.1"/>
    </source>
</evidence>
<organism evidence="6 7">
    <name type="scientific">Lacicoccus alkaliphilus DSM 16010</name>
    <dbReference type="NCBI Taxonomy" id="1123231"/>
    <lineage>
        <taxon>Bacteria</taxon>
        <taxon>Bacillati</taxon>
        <taxon>Bacillota</taxon>
        <taxon>Bacilli</taxon>
        <taxon>Bacillales</taxon>
        <taxon>Salinicoccaceae</taxon>
        <taxon>Lacicoccus</taxon>
    </lineage>
</organism>
<dbReference type="Pfam" id="PF01182">
    <property type="entry name" value="Glucosamine_iso"/>
    <property type="match status" value="1"/>
</dbReference>
<dbReference type="GO" id="GO:0004342">
    <property type="term" value="F:glucosamine-6-phosphate deaminase activity"/>
    <property type="evidence" value="ECO:0007669"/>
    <property type="project" value="UniProtKB-UniRule"/>
</dbReference>
<dbReference type="InterPro" id="IPR018321">
    <property type="entry name" value="Glucosamine6P_isomerase_CS"/>
</dbReference>
<dbReference type="PANTHER" id="PTHR11280">
    <property type="entry name" value="GLUCOSAMINE-6-PHOSPHATE ISOMERASE"/>
    <property type="match status" value="1"/>
</dbReference>
<sequence>MKVIKANDYDAMSKKAAEFIYEAIKNKPDITLGLATGSTPHRMYDYLADKLNENKIDLSKVHTVNLDEYVGLGEGDPQSYHHFMHEEFFDKVDIPLENTHLPNGKAGDLETETENYEQLIKDLGGIDLQLLGVGRNGHIGFNEPGTPFDSTTQVVGLTDLTIQDNSRFFERVEDVPTEALSMGLKTIMDTKSILFLASGEGKRDAVDALLNGEVTEEIPVTILRNHEDVTVIVDKAAAGEYIPS</sequence>
<comment type="similarity">
    <text evidence="4">Belongs to the glucosamine/galactosamine-6-phosphate isomerase family. NagB subfamily.</text>
</comment>
<dbReference type="GO" id="GO:0005975">
    <property type="term" value="P:carbohydrate metabolic process"/>
    <property type="evidence" value="ECO:0007669"/>
    <property type="project" value="InterPro"/>
</dbReference>
<dbReference type="InterPro" id="IPR037171">
    <property type="entry name" value="NagB/RpiA_transferase-like"/>
</dbReference>
<dbReference type="EC" id="3.5.99.6" evidence="4"/>
<accession>A0A1M7J5H6</accession>
<dbReference type="GO" id="GO:0042802">
    <property type="term" value="F:identical protein binding"/>
    <property type="evidence" value="ECO:0007669"/>
    <property type="project" value="TreeGrafter"/>
</dbReference>
<feature type="domain" description="Glucosamine/galactosamine-6-phosphate isomerase" evidence="5">
    <location>
        <begin position="10"/>
        <end position="229"/>
    </location>
</feature>
<protein>
    <recommendedName>
        <fullName evidence="4">Glucosamine-6-phosphate deaminase</fullName>
        <ecNumber evidence="4">3.5.99.6</ecNumber>
    </recommendedName>
    <alternativeName>
        <fullName evidence="4">GlcN6P deaminase</fullName>
        <shortName evidence="4">GNPDA</shortName>
    </alternativeName>
    <alternativeName>
        <fullName evidence="4">Glucosamine-6-phosphate isomerase</fullName>
    </alternativeName>
</protein>
<dbReference type="GO" id="GO:0006046">
    <property type="term" value="P:N-acetylglucosamine catabolic process"/>
    <property type="evidence" value="ECO:0007669"/>
    <property type="project" value="UniProtKB-UniRule"/>
</dbReference>
<reference evidence="6 7" key="1">
    <citation type="submission" date="2016-11" db="EMBL/GenBank/DDBJ databases">
        <authorList>
            <person name="Jaros S."/>
            <person name="Januszkiewicz K."/>
            <person name="Wedrychowicz H."/>
        </authorList>
    </citation>
    <scope>NUCLEOTIDE SEQUENCE [LARGE SCALE GENOMIC DNA]</scope>
    <source>
        <strain evidence="6 7">DSM 16010</strain>
    </source>
</reference>
<name>A0A1M7J5H6_9BACL</name>
<evidence type="ECO:0000313" key="7">
    <source>
        <dbReference type="Proteomes" id="UP000184206"/>
    </source>
</evidence>
<comment type="caution">
    <text evidence="4">Lacks conserved residue(s) required for the propagation of feature annotation.</text>
</comment>
<dbReference type="Gene3D" id="3.40.50.1360">
    <property type="match status" value="1"/>
</dbReference>
<evidence type="ECO:0000256" key="1">
    <source>
        <dbReference type="ARBA" id="ARBA00000644"/>
    </source>
</evidence>
<comment type="pathway">
    <text evidence="4">Amino-sugar metabolism; N-acetylneuraminate degradation; D-fructose 6-phosphate from N-acetylneuraminate: step 5/5.</text>
</comment>
<evidence type="ECO:0000259" key="5">
    <source>
        <dbReference type="Pfam" id="PF01182"/>
    </source>
</evidence>
<dbReference type="NCBIfam" id="TIGR00502">
    <property type="entry name" value="nagB"/>
    <property type="match status" value="1"/>
</dbReference>
<dbReference type="CDD" id="cd01399">
    <property type="entry name" value="GlcN6P_deaminase"/>
    <property type="match status" value="1"/>
</dbReference>